<evidence type="ECO:0000256" key="6">
    <source>
        <dbReference type="HAMAP-Rule" id="MF_02205"/>
    </source>
</evidence>
<keyword evidence="6 8" id="KW-0347">Helicase</keyword>
<dbReference type="GO" id="GO:0003677">
    <property type="term" value="F:DNA binding"/>
    <property type="evidence" value="ECO:0007669"/>
    <property type="project" value="UniProtKB-UniRule"/>
</dbReference>
<comment type="cofactor">
    <cofactor evidence="6">
        <name>[4Fe-4S] cluster</name>
        <dbReference type="ChEBI" id="CHEBI:49883"/>
    </cofactor>
    <text evidence="6">Binds 1 [4Fe-4S] cluster.</text>
</comment>
<dbReference type="Proteomes" id="UP000193450">
    <property type="component" value="Chromosome"/>
</dbReference>
<proteinExistence type="inferred from homology"/>
<reference evidence="8 9" key="1">
    <citation type="submission" date="2016-11" db="EMBL/GenBank/DDBJ databases">
        <title>Trade-off between light-utilization and light-protection in marine flavobacteria.</title>
        <authorList>
            <person name="Kumagai Y."/>
        </authorList>
    </citation>
    <scope>NUCLEOTIDE SEQUENCE [LARGE SCALE GENOMIC DNA]</scope>
    <source>
        <strain evidence="8 9">NBRC 107125</strain>
    </source>
</reference>
<keyword evidence="9" id="KW-1185">Reference proteome</keyword>
<organism evidence="8 9">
    <name type="scientific">Oceanicoccus sagamiensis</name>
    <dbReference type="NCBI Taxonomy" id="716816"/>
    <lineage>
        <taxon>Bacteria</taxon>
        <taxon>Pseudomonadati</taxon>
        <taxon>Pseudomonadota</taxon>
        <taxon>Gammaproteobacteria</taxon>
        <taxon>Cellvibrionales</taxon>
        <taxon>Spongiibacteraceae</taxon>
        <taxon>Oceanicoccus</taxon>
    </lineage>
</organism>
<protein>
    <recommendedName>
        <fullName evidence="6">ATP-dependent DNA helicase DinG</fullName>
        <ecNumber evidence="6">5.6.2.3</ecNumber>
    </recommendedName>
    <alternativeName>
        <fullName evidence="6">DNA 5'-3' helicase DinG</fullName>
    </alternativeName>
</protein>
<dbReference type="GO" id="GO:0009432">
    <property type="term" value="P:SOS response"/>
    <property type="evidence" value="ECO:0007669"/>
    <property type="project" value="TreeGrafter"/>
</dbReference>
<evidence type="ECO:0000259" key="7">
    <source>
        <dbReference type="PROSITE" id="PS51193"/>
    </source>
</evidence>
<keyword evidence="6" id="KW-0479">Metal-binding</keyword>
<dbReference type="GO" id="GO:0043139">
    <property type="term" value="F:5'-3' DNA helicase activity"/>
    <property type="evidence" value="ECO:0007669"/>
    <property type="project" value="UniProtKB-UniRule"/>
</dbReference>
<dbReference type="InterPro" id="IPR014013">
    <property type="entry name" value="Helic_SF1/SF2_ATP-bd_DinG/Rad3"/>
</dbReference>
<evidence type="ECO:0000256" key="2">
    <source>
        <dbReference type="ARBA" id="ARBA00022741"/>
    </source>
</evidence>
<dbReference type="HAMAP" id="MF_02205">
    <property type="entry name" value="DinG_proteobact"/>
    <property type="match status" value="1"/>
</dbReference>
<accession>A0A1X9N903</accession>
<keyword evidence="2 6" id="KW-0547">Nucleotide-binding</keyword>
<sequence>MLTDAIKASIQSAYTSLLDSKELKARYGQRLMIAEVARTLTAKNDQEDTPVCVVEAGTGTGKTIAYTVAAVPIAQALEKTLVISTATVALQEQIIHKDLPDILHHSDLSFNFALAKGRGRYLCLSKLDAVLQDSHANSEAMALYPDEQQAQVDTQTLNVYQDMLTALGAGDWDGDRDAWSQELDVPVWSRVTTDHAQCTGRRCANISQCCFYKGREQLSTVDVIVTNHDLVLADLSLGGGAILPAPEDCIYIFDEGHHLPDKAINHFSQFSRVRSTERWLDQGMKVLAKAAPELGNAAGIGRHLQALPPVMETLKQHLGMLFNSLESMVSVEPDRRGSVPAHRFEQGLVPDALRVQATELARQYRSMQDALDGSCKLLEEAMEDAEHAIPKAFAETWFPPLSMLRGRAEANYSLWSDYSHGNVVDDPPRGRWIAVVEGAGGNLDFEVSSSPILAANTLTHYLWNRCYGAVVTSATLTALGGFDRFKMRAGTPEQTNYAVVPSPFNFTEAGELVIPRMPCEPSDAEAHTEALIDMLPELLSPKEGSLVLFASRRQMEQVFEGIKLEWQQRIIMQGHYPKHEVLRMHKKAVDAGDGSVIFGLASFAEGVDLPGLYCTHVVIAKIPFAVPDQPVESALAEWIESRGGNAFMDMSVPDAALKLVQASGRLLRTETDSGKVTLLDRRVVSKRYGQAMLDSLPPFTRKVM</sequence>
<keyword evidence="6" id="KW-0408">Iron</keyword>
<dbReference type="GO" id="GO:0016887">
    <property type="term" value="F:ATP hydrolysis activity"/>
    <property type="evidence" value="ECO:0007669"/>
    <property type="project" value="RHEA"/>
</dbReference>
<keyword evidence="5 6" id="KW-0238">DNA-binding</keyword>
<dbReference type="RefSeq" id="WP_085758686.1">
    <property type="nucleotide sequence ID" value="NZ_CP019343.1"/>
</dbReference>
<feature type="binding site" evidence="6">
    <location>
        <position position="198"/>
    </location>
    <ligand>
        <name>[4Fe-4S] cluster</name>
        <dbReference type="ChEBI" id="CHEBI:49883"/>
    </ligand>
</feature>
<dbReference type="Pfam" id="PF13307">
    <property type="entry name" value="Helicase_C_2"/>
    <property type="match status" value="1"/>
</dbReference>
<dbReference type="Gene3D" id="3.40.50.300">
    <property type="entry name" value="P-loop containing nucleotide triphosphate hydrolases"/>
    <property type="match status" value="2"/>
</dbReference>
<feature type="binding site" evidence="6">
    <location>
        <position position="209"/>
    </location>
    <ligand>
        <name>[4Fe-4S] cluster</name>
        <dbReference type="ChEBI" id="CHEBI:49883"/>
    </ligand>
</feature>
<dbReference type="GO" id="GO:0051539">
    <property type="term" value="F:4 iron, 4 sulfur cluster binding"/>
    <property type="evidence" value="ECO:0007669"/>
    <property type="project" value="UniProtKB-UniRule"/>
</dbReference>
<feature type="binding site" evidence="6">
    <location>
        <position position="123"/>
    </location>
    <ligand>
        <name>[4Fe-4S] cluster</name>
        <dbReference type="ChEBI" id="CHEBI:49883"/>
    </ligand>
</feature>
<comment type="catalytic activity">
    <reaction evidence="6">
        <text>ATP + H2O = ADP + phosphate + H(+)</text>
        <dbReference type="Rhea" id="RHEA:13065"/>
        <dbReference type="ChEBI" id="CHEBI:15377"/>
        <dbReference type="ChEBI" id="CHEBI:15378"/>
        <dbReference type="ChEBI" id="CHEBI:30616"/>
        <dbReference type="ChEBI" id="CHEBI:43474"/>
        <dbReference type="ChEBI" id="CHEBI:456216"/>
        <dbReference type="EC" id="5.6.2.3"/>
    </reaction>
</comment>
<dbReference type="PANTHER" id="PTHR11472:SF59">
    <property type="entry name" value="ATP-DEPENDENT DNA HELICASE DING"/>
    <property type="match status" value="1"/>
</dbReference>
<keyword evidence="4 6" id="KW-0067">ATP-binding</keyword>
<dbReference type="InterPro" id="IPR027417">
    <property type="entry name" value="P-loop_NTPase"/>
</dbReference>
<keyword evidence="3 6" id="KW-0378">Hydrolase</keyword>
<keyword evidence="6" id="KW-0413">Isomerase</keyword>
<dbReference type="GO" id="GO:0046872">
    <property type="term" value="F:metal ion binding"/>
    <property type="evidence" value="ECO:0007669"/>
    <property type="project" value="UniProtKB-KW"/>
</dbReference>
<dbReference type="EC" id="5.6.2.3" evidence="6"/>
<dbReference type="SUPFAM" id="SSF52540">
    <property type="entry name" value="P-loop containing nucleoside triphosphate hydrolases"/>
    <property type="match status" value="1"/>
</dbReference>
<dbReference type="NCBIfam" id="NF008729">
    <property type="entry name" value="PRK11747.1"/>
    <property type="match status" value="1"/>
</dbReference>
<dbReference type="GO" id="GO:0033677">
    <property type="term" value="F:DNA/RNA helicase activity"/>
    <property type="evidence" value="ECO:0007669"/>
    <property type="project" value="TreeGrafter"/>
</dbReference>
<dbReference type="GO" id="GO:0006281">
    <property type="term" value="P:DNA repair"/>
    <property type="evidence" value="ECO:0007669"/>
    <property type="project" value="TreeGrafter"/>
</dbReference>
<evidence type="ECO:0000256" key="1">
    <source>
        <dbReference type="ARBA" id="ARBA00022485"/>
    </source>
</evidence>
<dbReference type="InterPro" id="IPR039000">
    <property type="entry name" value="DinG_proteobact"/>
</dbReference>
<feature type="binding site" evidence="6">
    <location>
        <position position="203"/>
    </location>
    <ligand>
        <name>[4Fe-4S] cluster</name>
        <dbReference type="ChEBI" id="CHEBI:49883"/>
    </ligand>
</feature>
<comment type="similarity">
    <text evidence="6">Belongs to the helicase family. DinG subfamily. Type 1 sub-subfamily.</text>
</comment>
<gene>
    <name evidence="6" type="primary">dinG</name>
    <name evidence="8" type="ORF">BST96_10655</name>
</gene>
<name>A0A1X9N903_9GAMM</name>
<dbReference type="STRING" id="716816.BST96_10655"/>
<dbReference type="InterPro" id="IPR006555">
    <property type="entry name" value="ATP-dep_Helicase_C"/>
</dbReference>
<keyword evidence="6" id="KW-0411">Iron-sulfur</keyword>
<evidence type="ECO:0000256" key="4">
    <source>
        <dbReference type="ARBA" id="ARBA00022840"/>
    </source>
</evidence>
<dbReference type="InterPro" id="IPR045028">
    <property type="entry name" value="DinG/Rad3-like"/>
</dbReference>
<dbReference type="SMART" id="SM00491">
    <property type="entry name" value="HELICc2"/>
    <property type="match status" value="1"/>
</dbReference>
<dbReference type="FunFam" id="3.40.50.300:FF:000437">
    <property type="entry name" value="ATP-dependent DNA helicase DinG"/>
    <property type="match status" value="1"/>
</dbReference>
<dbReference type="PANTHER" id="PTHR11472">
    <property type="entry name" value="DNA REPAIR DEAD HELICASE RAD3/XP-D SUBFAMILY MEMBER"/>
    <property type="match status" value="1"/>
</dbReference>
<dbReference type="AlphaFoldDB" id="A0A1X9N903"/>
<dbReference type="PROSITE" id="PS51193">
    <property type="entry name" value="HELICASE_ATP_BIND_2"/>
    <property type="match status" value="1"/>
</dbReference>
<dbReference type="OrthoDB" id="9805194at2"/>
<evidence type="ECO:0000256" key="5">
    <source>
        <dbReference type="ARBA" id="ARBA00023125"/>
    </source>
</evidence>
<dbReference type="EMBL" id="CP019343">
    <property type="protein sequence ID" value="ARN74540.1"/>
    <property type="molecule type" value="Genomic_DNA"/>
</dbReference>
<evidence type="ECO:0000256" key="3">
    <source>
        <dbReference type="ARBA" id="ARBA00022801"/>
    </source>
</evidence>
<dbReference type="KEGG" id="osg:BST96_10655"/>
<comment type="function">
    <text evidence="6">DNA-dependent ATPase and 5'-3' DNA helicase. Unwinds D-loops, R-loops, forked DNA and G-quadruplex DNA.</text>
</comment>
<feature type="domain" description="Helicase ATP-binding" evidence="7">
    <location>
        <begin position="15"/>
        <end position="304"/>
    </location>
</feature>
<dbReference type="GO" id="GO:0005524">
    <property type="term" value="F:ATP binding"/>
    <property type="evidence" value="ECO:0007669"/>
    <property type="project" value="UniProtKB-UniRule"/>
</dbReference>
<evidence type="ECO:0000313" key="9">
    <source>
        <dbReference type="Proteomes" id="UP000193450"/>
    </source>
</evidence>
<keyword evidence="1 6" id="KW-0004">4Fe-4S</keyword>
<evidence type="ECO:0000313" key="8">
    <source>
        <dbReference type="EMBL" id="ARN74540.1"/>
    </source>
</evidence>